<comment type="caution">
    <text evidence="3">The sequence shown here is derived from an EMBL/GenBank/DDBJ whole genome shotgun (WGS) entry which is preliminary data.</text>
</comment>
<name>A0ABS4EM11_9HYPH</name>
<dbReference type="Proteomes" id="UP000823786">
    <property type="component" value="Unassembled WGS sequence"/>
</dbReference>
<feature type="domain" description="DUF3616" evidence="2">
    <location>
        <begin position="132"/>
        <end position="224"/>
    </location>
</feature>
<keyword evidence="4" id="KW-1185">Reference proteome</keyword>
<feature type="compositionally biased region" description="Basic and acidic residues" evidence="1">
    <location>
        <begin position="278"/>
        <end position="289"/>
    </location>
</feature>
<gene>
    <name evidence="3" type="ORF">J2Z75_002373</name>
</gene>
<dbReference type="Pfam" id="PF12275">
    <property type="entry name" value="DUF3616"/>
    <property type="match status" value="1"/>
</dbReference>
<evidence type="ECO:0000313" key="4">
    <source>
        <dbReference type="Proteomes" id="UP000823786"/>
    </source>
</evidence>
<dbReference type="RefSeq" id="WP_209852334.1">
    <property type="nucleotide sequence ID" value="NZ_JAGGJV010000004.1"/>
</dbReference>
<evidence type="ECO:0000259" key="2">
    <source>
        <dbReference type="Pfam" id="PF12275"/>
    </source>
</evidence>
<dbReference type="InterPro" id="IPR022060">
    <property type="entry name" value="DUF3616"/>
</dbReference>
<evidence type="ECO:0000313" key="3">
    <source>
        <dbReference type="EMBL" id="MBP1858861.1"/>
    </source>
</evidence>
<proteinExistence type="predicted"/>
<protein>
    <recommendedName>
        <fullName evidence="2">DUF3616 domain-containing protein</fullName>
    </recommendedName>
</protein>
<accession>A0ABS4EM11</accession>
<evidence type="ECO:0000256" key="1">
    <source>
        <dbReference type="SAM" id="MobiDB-lite"/>
    </source>
</evidence>
<dbReference type="EMBL" id="JAGGJV010000004">
    <property type="protein sequence ID" value="MBP1858861.1"/>
    <property type="molecule type" value="Genomic_DNA"/>
</dbReference>
<reference evidence="3 4" key="1">
    <citation type="submission" date="2021-03" db="EMBL/GenBank/DDBJ databases">
        <title>Genomic Encyclopedia of Type Strains, Phase IV (KMG-IV): sequencing the most valuable type-strain genomes for metagenomic binning, comparative biology and taxonomic classification.</title>
        <authorList>
            <person name="Goeker M."/>
        </authorList>
    </citation>
    <scope>NUCLEOTIDE SEQUENCE [LARGE SCALE GENOMIC DNA]</scope>
    <source>
        <strain evidence="3 4">DSM 26427</strain>
    </source>
</reference>
<sequence length="303" mass="33520">MKIPSLGILPVDHIGPKPFEYIGICEASAAVALDDSHFVVASDETNTLQIYRRGIARPVRALKFKSFIGEEKSDIEAAARIGDRVYWMSSFSRPGNGGNARDRSVLFASRIVHTADGPTLEPVGTPFEKLRRHLKRELQISGTDINVEGLAGSPEGDLLIGFRSPLKDGMAPVLRLKNPVGVTERSAQPRFGEMHLLDLENRGVRSIDWTGLSPAVYLILAGPHENGGDPEDEKEEFSLYSWTGTAQPPLRLSPELPKSFTAEALVPYPEKGLVQVLSDDRKKKNEPKLPRKKRRFRSVDVAY</sequence>
<feature type="region of interest" description="Disordered" evidence="1">
    <location>
        <begin position="276"/>
        <end position="303"/>
    </location>
</feature>
<organism evidence="3 4">
    <name type="scientific">Rhizobium herbae</name>
    <dbReference type="NCBI Taxonomy" id="508661"/>
    <lineage>
        <taxon>Bacteria</taxon>
        <taxon>Pseudomonadati</taxon>
        <taxon>Pseudomonadota</taxon>
        <taxon>Alphaproteobacteria</taxon>
        <taxon>Hyphomicrobiales</taxon>
        <taxon>Rhizobiaceae</taxon>
        <taxon>Rhizobium/Agrobacterium group</taxon>
        <taxon>Rhizobium</taxon>
    </lineage>
</organism>